<name>A0A5C6ETS2_9BACT</name>
<dbReference type="Proteomes" id="UP000317977">
    <property type="component" value="Unassembled WGS sequence"/>
</dbReference>
<evidence type="ECO:0000313" key="1">
    <source>
        <dbReference type="EMBL" id="TWU51784.1"/>
    </source>
</evidence>
<dbReference type="PANTHER" id="PTHR30528:SF0">
    <property type="entry name" value="CYTOPLASMIC PROTEIN"/>
    <property type="match status" value="1"/>
</dbReference>
<dbReference type="PANTHER" id="PTHR30528">
    <property type="entry name" value="CYTOPLASMIC PROTEIN"/>
    <property type="match status" value="1"/>
</dbReference>
<proteinExistence type="predicted"/>
<dbReference type="Pfam" id="PF06224">
    <property type="entry name" value="AlkZ-like"/>
    <property type="match status" value="1"/>
</dbReference>
<sequence length="395" mass="46499">MSNQEPLKIRNQDARRLWLTAQGLATAPVGSVDTMQIIRDLGFVQLDTIQVVSRAHHHIIWSRQQSYREPMLDLLMARDRQVFEHFTHDASILPMEFLPIWRRQFDRKRERIQNSNWFKGMTDDIGRKEIMARVDREGPLSTHDFDTKIKGKKKMWARPPHKMALDYLWYAGDLATSHRKGFTKYYDLAERVFPDQLMQQRLDDTIQLDSLCTTALDRLVFGTATDIKKFWEAADSKEVAQWLDQSPYRVPVQWETHDGEWIAAHAPCDIETRIDELETPTSRLRILNPFDPLIRDRTRLQRLFGFEYRVEMFVPAAKRIWGYYVYPLLEGDRIVGRIEVQADRNKSVLAVSKLWAEPGIQWTVSRTNKLEAELTRLARLADVDQVIWHCPNRVR</sequence>
<dbReference type="InterPro" id="IPR009351">
    <property type="entry name" value="AlkZ-like"/>
</dbReference>
<comment type="caution">
    <text evidence="1">The sequence shown here is derived from an EMBL/GenBank/DDBJ whole genome shotgun (WGS) entry which is preliminary data.</text>
</comment>
<evidence type="ECO:0000313" key="2">
    <source>
        <dbReference type="Proteomes" id="UP000317977"/>
    </source>
</evidence>
<accession>A0A5C6ETS2</accession>
<keyword evidence="2" id="KW-1185">Reference proteome</keyword>
<dbReference type="AlphaFoldDB" id="A0A5C6ETS2"/>
<dbReference type="RefSeq" id="WP_222436114.1">
    <property type="nucleotide sequence ID" value="NZ_SJPX01000003.1"/>
</dbReference>
<gene>
    <name evidence="1" type="ORF">Poly59_33790</name>
</gene>
<protein>
    <recommendedName>
        <fullName evidence="3">Winged helix DNA-binding domain-containing protein</fullName>
    </recommendedName>
</protein>
<organism evidence="1 2">
    <name type="scientific">Rubripirellula reticaptiva</name>
    <dbReference type="NCBI Taxonomy" id="2528013"/>
    <lineage>
        <taxon>Bacteria</taxon>
        <taxon>Pseudomonadati</taxon>
        <taxon>Planctomycetota</taxon>
        <taxon>Planctomycetia</taxon>
        <taxon>Pirellulales</taxon>
        <taxon>Pirellulaceae</taxon>
        <taxon>Rubripirellula</taxon>
    </lineage>
</organism>
<evidence type="ECO:0008006" key="3">
    <source>
        <dbReference type="Google" id="ProtNLM"/>
    </source>
</evidence>
<reference evidence="1 2" key="1">
    <citation type="submission" date="2019-02" db="EMBL/GenBank/DDBJ databases">
        <title>Deep-cultivation of Planctomycetes and their phenomic and genomic characterization uncovers novel biology.</title>
        <authorList>
            <person name="Wiegand S."/>
            <person name="Jogler M."/>
            <person name="Boedeker C."/>
            <person name="Pinto D."/>
            <person name="Vollmers J."/>
            <person name="Rivas-Marin E."/>
            <person name="Kohn T."/>
            <person name="Peeters S.H."/>
            <person name="Heuer A."/>
            <person name="Rast P."/>
            <person name="Oberbeckmann S."/>
            <person name="Bunk B."/>
            <person name="Jeske O."/>
            <person name="Meyerdierks A."/>
            <person name="Storesund J.E."/>
            <person name="Kallscheuer N."/>
            <person name="Luecker S."/>
            <person name="Lage O.M."/>
            <person name="Pohl T."/>
            <person name="Merkel B.J."/>
            <person name="Hornburger P."/>
            <person name="Mueller R.-W."/>
            <person name="Bruemmer F."/>
            <person name="Labrenz M."/>
            <person name="Spormann A.M."/>
            <person name="Op Den Camp H."/>
            <person name="Overmann J."/>
            <person name="Amann R."/>
            <person name="Jetten M.S.M."/>
            <person name="Mascher T."/>
            <person name="Medema M.H."/>
            <person name="Devos D.P."/>
            <person name="Kaster A.-K."/>
            <person name="Ovreas L."/>
            <person name="Rohde M."/>
            <person name="Galperin M.Y."/>
            <person name="Jogler C."/>
        </authorList>
    </citation>
    <scope>NUCLEOTIDE SEQUENCE [LARGE SCALE GENOMIC DNA]</scope>
    <source>
        <strain evidence="1 2">Poly59</strain>
    </source>
</reference>
<dbReference type="EMBL" id="SJPX01000003">
    <property type="protein sequence ID" value="TWU51784.1"/>
    <property type="molecule type" value="Genomic_DNA"/>
</dbReference>